<evidence type="ECO:0000313" key="2">
    <source>
        <dbReference type="Proteomes" id="UP001162164"/>
    </source>
</evidence>
<organism evidence="1 2">
    <name type="scientific">Molorchus minor</name>
    <dbReference type="NCBI Taxonomy" id="1323400"/>
    <lineage>
        <taxon>Eukaryota</taxon>
        <taxon>Metazoa</taxon>
        <taxon>Ecdysozoa</taxon>
        <taxon>Arthropoda</taxon>
        <taxon>Hexapoda</taxon>
        <taxon>Insecta</taxon>
        <taxon>Pterygota</taxon>
        <taxon>Neoptera</taxon>
        <taxon>Endopterygota</taxon>
        <taxon>Coleoptera</taxon>
        <taxon>Polyphaga</taxon>
        <taxon>Cucujiformia</taxon>
        <taxon>Chrysomeloidea</taxon>
        <taxon>Cerambycidae</taxon>
        <taxon>Lamiinae</taxon>
        <taxon>Monochamini</taxon>
        <taxon>Molorchus</taxon>
    </lineage>
</organism>
<sequence length="190" mass="21756">MAHVYANNELVDMLLMYGECHQPAAETSRNNNLTPGPDYTIFKYRNGVYSLLEQVPGPLGPRPVIFFPSPATRVSWCSLSCWQSLSAKEGDRRISPHKGSLEHHNPLQGHFNEASRKFYTSNIVLDMSRKLQVNRLDKDELSYELTVRGIATGTCEEMRRRLSQALQLEKSGDSLKYPEYPYTFEEDHET</sequence>
<proteinExistence type="predicted"/>
<accession>A0ABQ9JSF4</accession>
<keyword evidence="2" id="KW-1185">Reference proteome</keyword>
<gene>
    <name evidence="1" type="ORF">NQ317_014782</name>
</gene>
<reference evidence="1" key="1">
    <citation type="journal article" date="2023" name="Insect Mol. Biol.">
        <title>Genome sequencing provides insights into the evolution of gene families encoding plant cell wall-degrading enzymes in longhorned beetles.</title>
        <authorList>
            <person name="Shin N.R."/>
            <person name="Okamura Y."/>
            <person name="Kirsch R."/>
            <person name="Pauchet Y."/>
        </authorList>
    </citation>
    <scope>NUCLEOTIDE SEQUENCE</scope>
    <source>
        <strain evidence="1">MMC_N1</strain>
    </source>
</reference>
<evidence type="ECO:0000313" key="1">
    <source>
        <dbReference type="EMBL" id="KAJ8981214.1"/>
    </source>
</evidence>
<dbReference type="Proteomes" id="UP001162164">
    <property type="component" value="Unassembled WGS sequence"/>
</dbReference>
<protein>
    <submittedName>
        <fullName evidence="1">Uncharacterized protein</fullName>
    </submittedName>
</protein>
<comment type="caution">
    <text evidence="1">The sequence shown here is derived from an EMBL/GenBank/DDBJ whole genome shotgun (WGS) entry which is preliminary data.</text>
</comment>
<name>A0ABQ9JSF4_9CUCU</name>
<dbReference type="EMBL" id="JAPWTJ010000197">
    <property type="protein sequence ID" value="KAJ8981214.1"/>
    <property type="molecule type" value="Genomic_DNA"/>
</dbReference>